<feature type="domain" description="HTH iclR-type" evidence="4">
    <location>
        <begin position="11"/>
        <end position="73"/>
    </location>
</feature>
<dbReference type="GO" id="GO:0003677">
    <property type="term" value="F:DNA binding"/>
    <property type="evidence" value="ECO:0007669"/>
    <property type="project" value="UniProtKB-KW"/>
</dbReference>
<sequence>MPENENKRYISNSLVRGLEVIKMFSAKKPTLSLAEIANGLGVSRTVPYRLLYTLEELGYLYQDNSTKRYSLTPKVLELGFSYLNGLQLPELSSPYLEKLRDLTGISAHMGVLDGKEIVYVSRFPSSRVSSVTINVGSRLPVYATSMGKCLLAYLPEEQMERLLSESDLKPITQSTKTEKIDLRKEISVIRDQGYALSKGEFEEGIWSVACPVFGESREVIAAINVAAPQHVVNDELIEQTIIPATRKTSDQISSFMMYSK</sequence>
<evidence type="ECO:0000259" key="4">
    <source>
        <dbReference type="PROSITE" id="PS51077"/>
    </source>
</evidence>
<keyword evidence="3" id="KW-0804">Transcription</keyword>
<protein>
    <submittedName>
        <fullName evidence="6">Transcriptional regulator, IclR family</fullName>
    </submittedName>
</protein>
<dbReference type="InterPro" id="IPR050707">
    <property type="entry name" value="HTH_MetabolicPath_Reg"/>
</dbReference>
<keyword evidence="2" id="KW-0238">DNA-binding</keyword>
<evidence type="ECO:0000256" key="1">
    <source>
        <dbReference type="ARBA" id="ARBA00023015"/>
    </source>
</evidence>
<dbReference type="RefSeq" id="WP_091582205.1">
    <property type="nucleotide sequence ID" value="NZ_FNDU01000003.1"/>
</dbReference>
<dbReference type="PROSITE" id="PS51078">
    <property type="entry name" value="ICLR_ED"/>
    <property type="match status" value="1"/>
</dbReference>
<dbReference type="InterPro" id="IPR005471">
    <property type="entry name" value="Tscrpt_reg_IclR_N"/>
</dbReference>
<dbReference type="PANTHER" id="PTHR30136">
    <property type="entry name" value="HELIX-TURN-HELIX TRANSCRIPTIONAL REGULATOR, ICLR FAMILY"/>
    <property type="match status" value="1"/>
</dbReference>
<proteinExistence type="predicted"/>
<keyword evidence="1" id="KW-0805">Transcription regulation</keyword>
<dbReference type="Pfam" id="PF09339">
    <property type="entry name" value="HTH_IclR"/>
    <property type="match status" value="1"/>
</dbReference>
<dbReference type="Pfam" id="PF01614">
    <property type="entry name" value="IclR_C"/>
    <property type="match status" value="1"/>
</dbReference>
<evidence type="ECO:0000313" key="6">
    <source>
        <dbReference type="EMBL" id="SDH84050.1"/>
    </source>
</evidence>
<dbReference type="EMBL" id="FNDU01000003">
    <property type="protein sequence ID" value="SDH84050.1"/>
    <property type="molecule type" value="Genomic_DNA"/>
</dbReference>
<dbReference type="GO" id="GO:0003700">
    <property type="term" value="F:DNA-binding transcription factor activity"/>
    <property type="evidence" value="ECO:0007669"/>
    <property type="project" value="TreeGrafter"/>
</dbReference>
<dbReference type="InterPro" id="IPR036390">
    <property type="entry name" value="WH_DNA-bd_sf"/>
</dbReference>
<dbReference type="PROSITE" id="PS51077">
    <property type="entry name" value="HTH_ICLR"/>
    <property type="match status" value="1"/>
</dbReference>
<dbReference type="InterPro" id="IPR014757">
    <property type="entry name" value="Tscrpt_reg_IclR_C"/>
</dbReference>
<dbReference type="AlphaFoldDB" id="A0A1G8FPJ1"/>
<dbReference type="OrthoDB" id="9778379at2"/>
<dbReference type="SUPFAM" id="SSF55781">
    <property type="entry name" value="GAF domain-like"/>
    <property type="match status" value="1"/>
</dbReference>
<dbReference type="SMART" id="SM00346">
    <property type="entry name" value="HTH_ICLR"/>
    <property type="match status" value="1"/>
</dbReference>
<accession>A0A1G8FPJ1</accession>
<evidence type="ECO:0000256" key="3">
    <source>
        <dbReference type="ARBA" id="ARBA00023163"/>
    </source>
</evidence>
<dbReference type="SUPFAM" id="SSF46785">
    <property type="entry name" value="Winged helix' DNA-binding domain"/>
    <property type="match status" value="1"/>
</dbReference>
<dbReference type="InterPro" id="IPR029016">
    <property type="entry name" value="GAF-like_dom_sf"/>
</dbReference>
<dbReference type="GO" id="GO:0045892">
    <property type="term" value="P:negative regulation of DNA-templated transcription"/>
    <property type="evidence" value="ECO:0007669"/>
    <property type="project" value="UniProtKB-ARBA"/>
</dbReference>
<dbReference type="STRING" id="930129.SAMN05216352_10332"/>
<dbReference type="Proteomes" id="UP000199017">
    <property type="component" value="Unassembled WGS sequence"/>
</dbReference>
<dbReference type="InterPro" id="IPR036388">
    <property type="entry name" value="WH-like_DNA-bd_sf"/>
</dbReference>
<dbReference type="Gene3D" id="1.10.10.10">
    <property type="entry name" value="Winged helix-like DNA-binding domain superfamily/Winged helix DNA-binding domain"/>
    <property type="match status" value="1"/>
</dbReference>
<evidence type="ECO:0000313" key="7">
    <source>
        <dbReference type="Proteomes" id="UP000199017"/>
    </source>
</evidence>
<dbReference type="Gene3D" id="3.30.450.40">
    <property type="match status" value="1"/>
</dbReference>
<evidence type="ECO:0000259" key="5">
    <source>
        <dbReference type="PROSITE" id="PS51078"/>
    </source>
</evidence>
<dbReference type="PANTHER" id="PTHR30136:SF34">
    <property type="entry name" value="TRANSCRIPTIONAL REGULATOR"/>
    <property type="match status" value="1"/>
</dbReference>
<gene>
    <name evidence="6" type="ORF">SAMN05216352_10332</name>
</gene>
<keyword evidence="7" id="KW-1185">Reference proteome</keyword>
<reference evidence="6 7" key="1">
    <citation type="submission" date="2016-10" db="EMBL/GenBank/DDBJ databases">
        <authorList>
            <person name="de Groot N.N."/>
        </authorList>
    </citation>
    <scope>NUCLEOTIDE SEQUENCE [LARGE SCALE GENOMIC DNA]</scope>
    <source>
        <strain evidence="7">P4B,CCM 7963,CECT 7998,DSM 25260,IBRC-M 10614,KCTC 13821</strain>
    </source>
</reference>
<evidence type="ECO:0000256" key="2">
    <source>
        <dbReference type="ARBA" id="ARBA00023125"/>
    </source>
</evidence>
<name>A0A1G8FPJ1_9BACI</name>
<feature type="domain" description="IclR-ED" evidence="5">
    <location>
        <begin position="74"/>
        <end position="258"/>
    </location>
</feature>
<organism evidence="6 7">
    <name type="scientific">Alteribacillus bidgolensis</name>
    <dbReference type="NCBI Taxonomy" id="930129"/>
    <lineage>
        <taxon>Bacteria</taxon>
        <taxon>Bacillati</taxon>
        <taxon>Bacillota</taxon>
        <taxon>Bacilli</taxon>
        <taxon>Bacillales</taxon>
        <taxon>Bacillaceae</taxon>
        <taxon>Alteribacillus</taxon>
    </lineage>
</organism>